<dbReference type="RefSeq" id="WP_129031239.1">
    <property type="nucleotide sequence ID" value="NZ_CP059603.1"/>
</dbReference>
<proteinExistence type="predicted"/>
<evidence type="ECO:0000313" key="1">
    <source>
        <dbReference type="EMBL" id="RXI79751.1"/>
    </source>
</evidence>
<keyword evidence="2" id="KW-1185">Reference proteome</keyword>
<dbReference type="Proteomes" id="UP000290602">
    <property type="component" value="Unassembled WGS sequence"/>
</dbReference>
<protein>
    <submittedName>
        <fullName evidence="1">Uncharacterized protein</fullName>
    </submittedName>
</protein>
<reference evidence="1 2" key="1">
    <citation type="submission" date="2018-08" db="EMBL/GenBank/DDBJ databases">
        <title>Lactobacillus suantsai sp. nov., isolated from traditional fermented suan-tsai in Taiwan.</title>
        <authorList>
            <person name="Huang C.-H."/>
        </authorList>
    </citation>
    <scope>NUCLEOTIDE SEQUENCE [LARGE SCALE GENOMIC DNA]</scope>
    <source>
        <strain evidence="1 2">BCRC 12945</strain>
    </source>
</reference>
<dbReference type="AlphaFoldDB" id="A0A4Q0VLF0"/>
<dbReference type="EMBL" id="QXIL01000002">
    <property type="protein sequence ID" value="RXI79751.1"/>
    <property type="molecule type" value="Genomic_DNA"/>
</dbReference>
<organism evidence="1 2">
    <name type="scientific">Levilactobacillus suantsaii</name>
    <dbReference type="NCBI Taxonomy" id="2292255"/>
    <lineage>
        <taxon>Bacteria</taxon>
        <taxon>Bacillati</taxon>
        <taxon>Bacillota</taxon>
        <taxon>Bacilli</taxon>
        <taxon>Lactobacillales</taxon>
        <taxon>Lactobacillaceae</taxon>
        <taxon>Levilactobacillus</taxon>
    </lineage>
</organism>
<accession>A0A4Q0VLF0</accession>
<sequence length="70" mass="7788">MAPHHRRLSRGFLTLWALGFLVVVSTLLMIVLAGQLARIRTTDELLARYQRPVNPQQSPVKPVTPNAPSS</sequence>
<name>A0A4Q0VLF0_9LACO</name>
<evidence type="ECO:0000313" key="2">
    <source>
        <dbReference type="Proteomes" id="UP000290602"/>
    </source>
</evidence>
<comment type="caution">
    <text evidence="1">The sequence shown here is derived from an EMBL/GenBank/DDBJ whole genome shotgun (WGS) entry which is preliminary data.</text>
</comment>
<gene>
    <name evidence="1" type="ORF">DXH47_01040</name>
</gene>